<keyword evidence="3" id="KW-1185">Reference proteome</keyword>
<evidence type="ECO:0000256" key="1">
    <source>
        <dbReference type="SAM" id="MobiDB-lite"/>
    </source>
</evidence>
<feature type="region of interest" description="Disordered" evidence="1">
    <location>
        <begin position="124"/>
        <end position="146"/>
    </location>
</feature>
<feature type="compositionally biased region" description="Polar residues" evidence="1">
    <location>
        <begin position="128"/>
        <end position="146"/>
    </location>
</feature>
<comment type="caution">
    <text evidence="2">The sequence shown here is derived from an EMBL/GenBank/DDBJ whole genome shotgun (WGS) entry which is preliminary data.</text>
</comment>
<proteinExistence type="predicted"/>
<dbReference type="RefSeq" id="WP_258215073.1">
    <property type="nucleotide sequence ID" value="NZ_JANQBD010000015.1"/>
</dbReference>
<evidence type="ECO:0000313" key="2">
    <source>
        <dbReference type="EMBL" id="MCR8633497.1"/>
    </source>
</evidence>
<dbReference type="Proteomes" id="UP001300012">
    <property type="component" value="Unassembled WGS sequence"/>
</dbReference>
<evidence type="ECO:0000313" key="3">
    <source>
        <dbReference type="Proteomes" id="UP001300012"/>
    </source>
</evidence>
<sequence>MANNRFQTIGPEASLTELAKHNTNWSQADAALNAIEAGIIQKQTNIDAEVQARTAAVQTEQQARIAADQAEATARIAADSTEKSERIAAVDAEAQARINADSVEAAARSGGDATEAAARLAADNAHATSTSAHDADSITFTPGTSGLSSAKAGAAIKEVNTRVSNIIAGTGGGSQEVVDARQDNAGVTYPTLKAREDAELGYLTAVDIARADLIRLQAHSGVNDYSTKISNNANNAPFSDYSNGGIAFYTNSASKSSNKILIGGFNAFINGYKLHVATTGKDSNGLDVSDLILPEPPTYGTREDLVFLEAWFPQTGTKGQLSWRIRTVAGVDFNIWHMDGFSAGTGGRNSAVLAQGGQSSVPMTPTTYLTFNRADLLGLQSDVGLYIAGTGDATSKSTLLTADGYVYAIPLFRIKRRNSGGYRKDNLNGARDYYTLDFTGKTQATAGMTIGSTSMTATTLTNLYVGDKIMVDAISYVITSVNGTTIMLDKGLSFSYNPSNWTQFVVPVVNHRPDGLYSNIIDASDIIDLRHKVSLTGVNYQQSLEENFDRLLRGDLTTKDTKTSIKETYGLKRAPLGLSQQLQSTTIKRADGTNVDLVNLLGTDGSCEDASKLSVSANATATLDPNNKTTGNYGLKLTTVSNSTFAYILGGKLNNMKYYILIADVKNGNATNIVTRYYNGTSNVGTVTTTSSAAFSKAYIKLQPSNIGTTTQNFAFDVNGGSGQYAYIDSARIYEIDQATYNLIDVDPNWTGGDNIAAKFPYVDSLPNFVENLYSGGFTAVGGSYIEPNSSTVEVTSTATASSYASSRRYTVLPNTTYTFSYIGTTVSGVDIPTVDIRKGSNSAPHASVVGAGQRTVTFNTGIETELILYFYGSTGTAAVQTKRYENIQLEIGSTINPFVPYGRWYLDKDYQGFNTHLGNNCVNRYEGVNGGRLTAQRSIFSDAQTSETRLDIVEALKTPQSHIKVIQAVEGQWAVGDKIIISSNDGVVAGLIDSDTAYAKILSRVSDSVFIVDDVSKLAVNDTFKLSRFAETPPEVGTITAIDTTTKQVTFTGVVYTQNAFDGGWIYMIETTTSSSIPTVTAAGIVGTWTNLGTKAATYTIGTAPTDNKANISMQYSVNYPAGKGFSYVPTDILKAEVNDDEVKPSNTVSVKANYVGKVINSTDLVPHIMKASGNPVLQAPTGTWGTPSQTQQDNVSSLNSSSYMVSSTVNLDIAQTIFSFDLIRAVEDKYGEIPADGVAAKVAWLVNNVSSRVISWHGYGSSPTGNKATLALWNAQTLSWGTTATNTASTPTLISQSFSASYAWSQMIDATGFVHVLAYADASNGTTASTINTDYVELSLTLNTAEIGYTVLQPTNPFPVMSENLLTANQALPVDTGAFIVTGSAIMSVVDSPRQAIRVTNAIDSSTNKFDVAFSQVAGKYYTVSAVVYNPGTTDITISISHGGGGNKAWLLKSGERKYISNTPNLVGVTAQSSLRLYEATGAAFHVESVKAQEGTLATDWTAGRKKKVTLNYLNKSEGNLTNNPSRTLARALDTFQNPISGTWYEFGNVSYTSLSKQDGVLANYQGTGIGQYAQQLFEFDLSQLGMSLSELKKALRKFTVSWTGYGKGDNAGVATFGATLKWWRSDTSTWTNGGAIHTNTTNSPTTVTVSSPSHYTFPADSGIVLTKDQKFYILVHSTYPAGVASQSEIYTDYIKLDVELADYMDYVPSNIVKVRPETKEIKTFFPATSRRYLGGGQPEQQIALWYRYVPYQGLGDASKTYKVLGLGDAYLTSLGTAKISPYAASVPFVTKPIIPNLPSQLADYLFVADDMILKNDAITAADFDIVEQGVLNIRRIGIDGYRYGSPVGNLVTIVANLAGSIAFRGFKPNTSATSYYAYQNFLIANVLAKAAPHLTAVPLLVADISTWELMFMVVTTAETTNKISESRYPQQAIDVFKLPGRPLVKGV</sequence>
<name>A0ABT1YJX7_9BACL</name>
<accession>A0ABT1YJX7</accession>
<organism evidence="2 3">
    <name type="scientific">Paenibacillus radicis</name>
    <name type="common">ex Xue et al. 2023</name>
    <dbReference type="NCBI Taxonomy" id="2972489"/>
    <lineage>
        <taxon>Bacteria</taxon>
        <taxon>Bacillati</taxon>
        <taxon>Bacillota</taxon>
        <taxon>Bacilli</taxon>
        <taxon>Bacillales</taxon>
        <taxon>Paenibacillaceae</taxon>
        <taxon>Paenibacillus</taxon>
    </lineage>
</organism>
<gene>
    <name evidence="2" type="ORF">NV381_20135</name>
</gene>
<protein>
    <submittedName>
        <fullName evidence="2">Uncharacterized protein</fullName>
    </submittedName>
</protein>
<dbReference type="EMBL" id="JANQBD010000015">
    <property type="protein sequence ID" value="MCR8633497.1"/>
    <property type="molecule type" value="Genomic_DNA"/>
</dbReference>
<reference evidence="2 3" key="1">
    <citation type="submission" date="2022-08" db="EMBL/GenBank/DDBJ databases">
        <title>Paenibacillus endoradicis sp. nov., Paenibacillus radicibacter sp. nov and Paenibacillus pararadicis sp. nov., three cold-adapted plant growth-promoting bacteria isolated from root of Larix gmelinii in Great Khingan.</title>
        <authorList>
            <person name="Xue H."/>
        </authorList>
    </citation>
    <scope>NUCLEOTIDE SEQUENCE [LARGE SCALE GENOMIC DNA]</scope>
    <source>
        <strain evidence="2 3">N5-1-1-5</strain>
    </source>
</reference>